<keyword evidence="4" id="KW-0804">Transcription</keyword>
<reference evidence="8" key="1">
    <citation type="submission" date="2022-04" db="EMBL/GenBank/DDBJ databases">
        <title>Carnegiea gigantea Genome sequencing and assembly v2.</title>
        <authorList>
            <person name="Copetti D."/>
            <person name="Sanderson M.J."/>
            <person name="Burquez A."/>
            <person name="Wojciechowski M.F."/>
        </authorList>
    </citation>
    <scope>NUCLEOTIDE SEQUENCE</scope>
    <source>
        <strain evidence="8">SGP5-SGP5p</strain>
        <tissue evidence="8">Aerial part</tissue>
    </source>
</reference>
<organism evidence="8 9">
    <name type="scientific">Carnegiea gigantea</name>
    <dbReference type="NCBI Taxonomy" id="171969"/>
    <lineage>
        <taxon>Eukaryota</taxon>
        <taxon>Viridiplantae</taxon>
        <taxon>Streptophyta</taxon>
        <taxon>Embryophyta</taxon>
        <taxon>Tracheophyta</taxon>
        <taxon>Spermatophyta</taxon>
        <taxon>Magnoliopsida</taxon>
        <taxon>eudicotyledons</taxon>
        <taxon>Gunneridae</taxon>
        <taxon>Pentapetalae</taxon>
        <taxon>Caryophyllales</taxon>
        <taxon>Cactineae</taxon>
        <taxon>Cactaceae</taxon>
        <taxon>Cactoideae</taxon>
        <taxon>Echinocereeae</taxon>
        <taxon>Carnegiea</taxon>
    </lineage>
</organism>
<dbReference type="GO" id="GO:0003677">
    <property type="term" value="F:DNA binding"/>
    <property type="evidence" value="ECO:0007669"/>
    <property type="project" value="UniProtKB-KW"/>
</dbReference>
<comment type="caution">
    <text evidence="8">The sequence shown here is derived from an EMBL/GenBank/DDBJ whole genome shotgun (WGS) entry which is preliminary data.</text>
</comment>
<evidence type="ECO:0000256" key="3">
    <source>
        <dbReference type="ARBA" id="ARBA00023125"/>
    </source>
</evidence>
<dbReference type="InterPro" id="IPR044808">
    <property type="entry name" value="ERF_plant"/>
</dbReference>
<keyword evidence="3" id="KW-0238">DNA-binding</keyword>
<dbReference type="EMBL" id="JAKOGI010000061">
    <property type="protein sequence ID" value="KAJ8446065.1"/>
    <property type="molecule type" value="Genomic_DNA"/>
</dbReference>
<evidence type="ECO:0000313" key="8">
    <source>
        <dbReference type="EMBL" id="KAJ8446065.1"/>
    </source>
</evidence>
<dbReference type="CDD" id="cd00018">
    <property type="entry name" value="AP2"/>
    <property type="match status" value="1"/>
</dbReference>
<dbReference type="GO" id="GO:0003700">
    <property type="term" value="F:DNA-binding transcription factor activity"/>
    <property type="evidence" value="ECO:0007669"/>
    <property type="project" value="InterPro"/>
</dbReference>
<dbReference type="Pfam" id="PF00847">
    <property type="entry name" value="AP2"/>
    <property type="match status" value="1"/>
</dbReference>
<feature type="compositionally biased region" description="Basic and acidic residues" evidence="6">
    <location>
        <begin position="20"/>
        <end position="38"/>
    </location>
</feature>
<keyword evidence="9" id="KW-1185">Reference proteome</keyword>
<dbReference type="InterPro" id="IPR016177">
    <property type="entry name" value="DNA-bd_dom_sf"/>
</dbReference>
<evidence type="ECO:0000256" key="2">
    <source>
        <dbReference type="ARBA" id="ARBA00023015"/>
    </source>
</evidence>
<evidence type="ECO:0000259" key="7">
    <source>
        <dbReference type="PROSITE" id="PS51032"/>
    </source>
</evidence>
<comment type="subcellular location">
    <subcellularLocation>
        <location evidence="1">Nucleus</location>
    </subcellularLocation>
</comment>
<keyword evidence="5" id="KW-0539">Nucleus</keyword>
<evidence type="ECO:0000256" key="6">
    <source>
        <dbReference type="SAM" id="MobiDB-lite"/>
    </source>
</evidence>
<dbReference type="AlphaFoldDB" id="A0A9Q1KN90"/>
<accession>A0A9Q1KN90</accession>
<evidence type="ECO:0000256" key="5">
    <source>
        <dbReference type="ARBA" id="ARBA00023242"/>
    </source>
</evidence>
<sequence>MCLIKVADRREYPSYGGANGRDDERERHVERSMEEGGAHPHYGGGSGWETSAMVMALTDVVSGRRGRLPWPDPCAAQYVGVGQKRGREEVGFRMQQGNVGVDFEVHRSLGGRELRGSLAAAESSSATGVKQETNQRLAEIHHTTAVSTSLPRSFTYQPPAAAASAAISAVGGGERNKKYRGVRQRPWGKWAAEIRDPHKAARVWLGTFDTAEAAARAYDEAALRFRGNRAKLNFPELVQSFPQSQPITAPSPPPPQLFAPIQYHQSTADAMRDYWEYSQLLQSSGELNFSGGLEHLLYSSSSPSPELLSFQYPQGFSDDKLEIFRQGPDRAPSTTWPQAGAHRPPTSG</sequence>
<dbReference type="GO" id="GO:0005634">
    <property type="term" value="C:nucleus"/>
    <property type="evidence" value="ECO:0007669"/>
    <property type="project" value="UniProtKB-SubCell"/>
</dbReference>
<feature type="domain" description="AP2/ERF" evidence="7">
    <location>
        <begin position="178"/>
        <end position="235"/>
    </location>
</feature>
<protein>
    <recommendedName>
        <fullName evidence="7">AP2/ERF domain-containing protein</fullName>
    </recommendedName>
</protein>
<keyword evidence="2" id="KW-0805">Transcription regulation</keyword>
<proteinExistence type="predicted"/>
<dbReference type="GO" id="GO:0009873">
    <property type="term" value="P:ethylene-activated signaling pathway"/>
    <property type="evidence" value="ECO:0007669"/>
    <property type="project" value="InterPro"/>
</dbReference>
<dbReference type="SUPFAM" id="SSF54171">
    <property type="entry name" value="DNA-binding domain"/>
    <property type="match status" value="1"/>
</dbReference>
<gene>
    <name evidence="8" type="ORF">Cgig2_017567</name>
</gene>
<dbReference type="OrthoDB" id="1930739at2759"/>
<dbReference type="InterPro" id="IPR036955">
    <property type="entry name" value="AP2/ERF_dom_sf"/>
</dbReference>
<evidence type="ECO:0000256" key="1">
    <source>
        <dbReference type="ARBA" id="ARBA00004123"/>
    </source>
</evidence>
<dbReference type="Proteomes" id="UP001153076">
    <property type="component" value="Unassembled WGS sequence"/>
</dbReference>
<dbReference type="SMART" id="SM00380">
    <property type="entry name" value="AP2"/>
    <property type="match status" value="1"/>
</dbReference>
<feature type="region of interest" description="Disordered" evidence="6">
    <location>
        <begin position="13"/>
        <end position="45"/>
    </location>
</feature>
<dbReference type="PROSITE" id="PS51032">
    <property type="entry name" value="AP2_ERF"/>
    <property type="match status" value="1"/>
</dbReference>
<feature type="region of interest" description="Disordered" evidence="6">
    <location>
        <begin position="325"/>
        <end position="348"/>
    </location>
</feature>
<dbReference type="PANTHER" id="PTHR31190:SF421">
    <property type="entry name" value="ETHYLENE-RESPONSIVE TRANSCRIPTION FACTOR ERF110"/>
    <property type="match status" value="1"/>
</dbReference>
<dbReference type="PANTHER" id="PTHR31190">
    <property type="entry name" value="DNA-BINDING DOMAIN"/>
    <property type="match status" value="1"/>
</dbReference>
<dbReference type="FunFam" id="3.30.730.10:FF:000001">
    <property type="entry name" value="Ethylene-responsive transcription factor 2"/>
    <property type="match status" value="1"/>
</dbReference>
<evidence type="ECO:0000256" key="4">
    <source>
        <dbReference type="ARBA" id="ARBA00023163"/>
    </source>
</evidence>
<dbReference type="InterPro" id="IPR001471">
    <property type="entry name" value="AP2/ERF_dom"/>
</dbReference>
<dbReference type="Gene3D" id="3.30.730.10">
    <property type="entry name" value="AP2/ERF domain"/>
    <property type="match status" value="1"/>
</dbReference>
<dbReference type="PRINTS" id="PR00367">
    <property type="entry name" value="ETHRSPELEMNT"/>
</dbReference>
<name>A0A9Q1KN90_9CARY</name>
<evidence type="ECO:0000313" key="9">
    <source>
        <dbReference type="Proteomes" id="UP001153076"/>
    </source>
</evidence>